<keyword evidence="12" id="KW-0131">Cell cycle</keyword>
<dbReference type="RefSeq" id="XP_041436255.1">
    <property type="nucleotide sequence ID" value="XM_041580321.1"/>
</dbReference>
<name>A0A8J1M5B8_XENLA</name>
<keyword evidence="11" id="KW-0472">Membrane</keyword>
<feature type="domain" description="LEM" evidence="17">
    <location>
        <begin position="70"/>
        <end position="114"/>
    </location>
</feature>
<evidence type="ECO:0000256" key="13">
    <source>
        <dbReference type="ARBA" id="ARBA00056222"/>
    </source>
</evidence>
<reference evidence="19" key="1">
    <citation type="submission" date="2025-08" db="UniProtKB">
        <authorList>
            <consortium name="RefSeq"/>
        </authorList>
    </citation>
    <scope>IDENTIFICATION</scope>
    <source>
        <strain evidence="19">J_2021</strain>
        <tissue evidence="19">Erythrocytes</tissue>
    </source>
</reference>
<dbReference type="AlphaFoldDB" id="A0A8J1M5B8"/>
<keyword evidence="6" id="KW-0498">Mitosis</keyword>
<evidence type="ECO:0000256" key="2">
    <source>
        <dbReference type="ARBA" id="ARBA00007597"/>
    </source>
</evidence>
<evidence type="ECO:0000313" key="19">
    <source>
        <dbReference type="RefSeq" id="XP_041436255.1"/>
    </source>
</evidence>
<keyword evidence="18" id="KW-1185">Reference proteome</keyword>
<evidence type="ECO:0000256" key="15">
    <source>
        <dbReference type="ARBA" id="ARBA00074558"/>
    </source>
</evidence>
<proteinExistence type="inferred from homology"/>
<dbReference type="InterPro" id="IPR002110">
    <property type="entry name" value="Ankyrin_rpt"/>
</dbReference>
<comment type="subcellular location">
    <subcellularLocation>
        <location evidence="1">Endoplasmic reticulum membrane</location>
        <topology evidence="1">Single-pass type III membrane protein</topology>
    </subcellularLocation>
</comment>
<dbReference type="SUPFAM" id="SSF63451">
    <property type="entry name" value="LEM domain"/>
    <property type="match status" value="1"/>
</dbReference>
<dbReference type="CDD" id="cd12944">
    <property type="entry name" value="LEM_ANKL2"/>
    <property type="match status" value="1"/>
</dbReference>
<dbReference type="Gene3D" id="1.25.40.20">
    <property type="entry name" value="Ankyrin repeat-containing domain"/>
    <property type="match status" value="1"/>
</dbReference>
<dbReference type="InterPro" id="IPR056237">
    <property type="entry name" value="ANKLE2_3rd"/>
</dbReference>
<evidence type="ECO:0000256" key="8">
    <source>
        <dbReference type="ARBA" id="ARBA00022968"/>
    </source>
</evidence>
<evidence type="ECO:0000256" key="6">
    <source>
        <dbReference type="ARBA" id="ARBA00022776"/>
    </source>
</evidence>
<keyword evidence="9" id="KW-1133">Transmembrane helix</keyword>
<dbReference type="Gene3D" id="1.10.720.40">
    <property type="match status" value="1"/>
</dbReference>
<keyword evidence="3" id="KW-0597">Phosphoprotein</keyword>
<keyword evidence="5" id="KW-0812">Transmembrane</keyword>
<dbReference type="PROSITE" id="PS50954">
    <property type="entry name" value="LEM"/>
    <property type="match status" value="1"/>
</dbReference>
<evidence type="ECO:0000256" key="7">
    <source>
        <dbReference type="ARBA" id="ARBA00022824"/>
    </source>
</evidence>
<dbReference type="OrthoDB" id="7446186at2759"/>
<keyword evidence="4" id="KW-0132">Cell division</keyword>
<evidence type="ECO:0000256" key="5">
    <source>
        <dbReference type="ARBA" id="ARBA00022692"/>
    </source>
</evidence>
<dbReference type="CTD" id="108705155"/>
<dbReference type="Pfam" id="PF03020">
    <property type="entry name" value="LEM"/>
    <property type="match status" value="1"/>
</dbReference>
<dbReference type="GO" id="GO:0051721">
    <property type="term" value="F:protein phosphatase 2A binding"/>
    <property type="evidence" value="ECO:0000318"/>
    <property type="project" value="GO_Central"/>
</dbReference>
<comment type="subunit">
    <text evidence="14">Interacts with BAF/BANF1. Interacts with protein phosphatase 2A (PP2A) components PPP2C (PPP2CA or PPP2CB) and PPP2R1A.</text>
</comment>
<evidence type="ECO:0000259" key="17">
    <source>
        <dbReference type="PROSITE" id="PS50954"/>
    </source>
</evidence>
<dbReference type="GeneID" id="108705155"/>
<dbReference type="KEGG" id="xla:108705155"/>
<keyword evidence="8" id="KW-0735">Signal-anchor</keyword>
<evidence type="ECO:0000256" key="3">
    <source>
        <dbReference type="ARBA" id="ARBA00022553"/>
    </source>
</evidence>
<evidence type="ECO:0000256" key="10">
    <source>
        <dbReference type="ARBA" id="ARBA00023043"/>
    </source>
</evidence>
<dbReference type="InterPro" id="IPR036770">
    <property type="entry name" value="Ankyrin_rpt-contain_sf"/>
</dbReference>
<evidence type="ECO:0000256" key="4">
    <source>
        <dbReference type="ARBA" id="ARBA00022618"/>
    </source>
</evidence>
<dbReference type="GO" id="GO:0051301">
    <property type="term" value="P:cell division"/>
    <property type="evidence" value="ECO:0007669"/>
    <property type="project" value="UniProtKB-KW"/>
</dbReference>
<dbReference type="PANTHER" id="PTHR12349:SF4">
    <property type="entry name" value="ANKYRIN REPEAT AND LEM DOMAIN-CONTAINING PROTEIN 2"/>
    <property type="match status" value="1"/>
</dbReference>
<organism evidence="18 19">
    <name type="scientific">Xenopus laevis</name>
    <name type="common">African clawed frog</name>
    <dbReference type="NCBI Taxonomy" id="8355"/>
    <lineage>
        <taxon>Eukaryota</taxon>
        <taxon>Metazoa</taxon>
        <taxon>Chordata</taxon>
        <taxon>Craniata</taxon>
        <taxon>Vertebrata</taxon>
        <taxon>Euteleostomi</taxon>
        <taxon>Amphibia</taxon>
        <taxon>Batrachia</taxon>
        <taxon>Anura</taxon>
        <taxon>Pipoidea</taxon>
        <taxon>Pipidae</taxon>
        <taxon>Xenopodinae</taxon>
        <taxon>Xenopus</taxon>
        <taxon>Xenopus</taxon>
    </lineage>
</organism>
<evidence type="ECO:0000313" key="18">
    <source>
        <dbReference type="Proteomes" id="UP000186698"/>
    </source>
</evidence>
<dbReference type="Pfam" id="PF12796">
    <property type="entry name" value="Ank_2"/>
    <property type="match status" value="1"/>
</dbReference>
<dbReference type="SUPFAM" id="SSF48403">
    <property type="entry name" value="Ankyrin repeat"/>
    <property type="match status" value="1"/>
</dbReference>
<dbReference type="Pfam" id="PF24567">
    <property type="entry name" value="ANKLE2_3rd"/>
    <property type="match status" value="1"/>
</dbReference>
<dbReference type="GO" id="GO:0005789">
    <property type="term" value="C:endoplasmic reticulum membrane"/>
    <property type="evidence" value="ECO:0007669"/>
    <property type="project" value="UniProtKB-SubCell"/>
</dbReference>
<keyword evidence="7" id="KW-0256">Endoplasmic reticulum</keyword>
<comment type="function">
    <text evidence="13">Involved in mitotic nuclear envelope reassembly by promoting dephosphorylation of BAF/BANF1 during mitotic exit. Coordinates the control of BAF/BANF1 dephosphorylation by inhibiting VRK1 kinase and promoting dephosphorylation of BAF/BANF1 by protein phosphatase 2A (PP2A), thereby facilitating nuclear envelope assembly. May regulate nuclear localization of VRK1 in non-dividing cells. It is unclear whether it acts as a real PP2A regulatory subunit or whether it is involved in recruitment of the PP2A complex. Involved in brain development.</text>
</comment>
<gene>
    <name evidence="19" type="primary">ankle2.S</name>
</gene>
<dbReference type="FunFam" id="1.10.720.40:FF:000001">
    <property type="entry name" value="LEM domain containing 2, isoform CRA_a"/>
    <property type="match status" value="1"/>
</dbReference>
<dbReference type="InterPro" id="IPR035006">
    <property type="entry name" value="LEM_ANKL2"/>
</dbReference>
<protein>
    <recommendedName>
        <fullName evidence="15">Ankyrin repeat and LEM domain-containing protein 2</fullName>
    </recommendedName>
    <alternativeName>
        <fullName evidence="16">LEM domain-containing protein 4</fullName>
    </alternativeName>
</protein>
<sequence length="972" mass="108935">MHFSWDSVGSLQVALACVLVLLATCLFRLAERRRGHKCNSDEPCLSDPQAGTEVQLGEEKPLAQSMDIILSQLKLLDPDQLREEILNAGLKCGPVTSTTRFIFEKKLARVLLEQQGVGLEDTSTLCDGNASVSDGNAGADNKQHTLSIQQKNCSEDGDFGYSLGLNPPSEETTLADKGFTENNGRSLDEHQTFTPTPKDPSLFYAVCPVYEETLNKNEKVHIYADKKEMLQVVKMLKGSRFNSFVSREDAEKFARGICDYCPSPSKSSVALSPEELSPALVRDEISSQTESINKERANNFKSPRTQDLTAKLRKAVEKGDLSTFSDLIWTNPRYLIGSGDNPTVVQEGCRYNVMHVAAKENQAGICQLLLETLENPEFMRLMYPDDDDLMLHKRIQYIVDLYLNTPDKMGFDTPLHFACKFGNADVVRVLCSHPNILKNPRNKYEQTPEEVVCQRSKNKSADLKNRMKEYLKGLFYVPLLRDEDNSSFPVIGAPWSHEKPDLFQTRFSGSPKDPLLTVRAFAGPMSPSKAEDFRRVWKTPPREKAEFYHKIRKTDPERGAERVGRVLAHELDVPWVEYWDFLGCFVDLSSLEGLRKLEEYLSKRETSERAQLESDYEMCNKFKTPSERRKKMCNSISVGAFLDDEDDASLEELRNRQNSALKHSNSQSETVTECIMDPTSAVHSSDQQNGIKPGFCSPLSNDLDLPEKSRHKGVTEGMISPVSNLMADFDKLAVDNETWNIKSVSSNDENVIITSQSQMAKETEHNLHAGSSTRTDGSVLSQLMPELSLQDKHSPPRNRIGLSPLRASSQSSIHLGMKTPPRNQCNRRIFLLGDEPSKLDSDVLSAVENVEIDGHQYPSISKWKQVVLSYPNTARQSWPSPARLSGRSKSQMFCSSSPGSHVYSTPGQYSPILGSPGKYMNTCDDGSPGRYSPAYASHFQRLQVPHWAQAPPHVMLSERRAETEEVSCEDSL</sequence>
<evidence type="ECO:0000256" key="9">
    <source>
        <dbReference type="ARBA" id="ARBA00022989"/>
    </source>
</evidence>
<evidence type="ECO:0000256" key="14">
    <source>
        <dbReference type="ARBA" id="ARBA00063367"/>
    </source>
</evidence>
<evidence type="ECO:0000256" key="1">
    <source>
        <dbReference type="ARBA" id="ARBA00004643"/>
    </source>
</evidence>
<dbReference type="GO" id="GO:0005783">
    <property type="term" value="C:endoplasmic reticulum"/>
    <property type="evidence" value="ECO:0000318"/>
    <property type="project" value="GO_Central"/>
</dbReference>
<dbReference type="Proteomes" id="UP000186698">
    <property type="component" value="Chromosome 1S"/>
</dbReference>
<dbReference type="InterPro" id="IPR011015">
    <property type="entry name" value="LEM/LEM-like_dom_sf"/>
</dbReference>
<evidence type="ECO:0000256" key="12">
    <source>
        <dbReference type="ARBA" id="ARBA00023306"/>
    </source>
</evidence>
<dbReference type="SMART" id="SM00248">
    <property type="entry name" value="ANK"/>
    <property type="match status" value="2"/>
</dbReference>
<dbReference type="InterPro" id="IPR003887">
    <property type="entry name" value="LEM_dom"/>
</dbReference>
<comment type="similarity">
    <text evidence="2">Belongs to the ANKLE2 family.</text>
</comment>
<keyword evidence="10" id="KW-0040">ANK repeat</keyword>
<dbReference type="FunFam" id="1.25.40.20:FF:000072">
    <property type="entry name" value="Ankyrin repeat and LEM domain containing 2"/>
    <property type="match status" value="1"/>
</dbReference>
<evidence type="ECO:0000256" key="16">
    <source>
        <dbReference type="ARBA" id="ARBA00081980"/>
    </source>
</evidence>
<accession>A0A8J1M5B8</accession>
<dbReference type="GO" id="GO:0007399">
    <property type="term" value="P:nervous system development"/>
    <property type="evidence" value="ECO:0007669"/>
    <property type="project" value="UniProtKB-ARBA"/>
</dbReference>
<dbReference type="PANTHER" id="PTHR12349">
    <property type="entry name" value="ANKYRIN REPEAT AND LEM DOMAIN-CONTAINING PROTEIN 2"/>
    <property type="match status" value="1"/>
</dbReference>
<dbReference type="GO" id="GO:0007084">
    <property type="term" value="P:mitotic nuclear membrane reassembly"/>
    <property type="evidence" value="ECO:0000318"/>
    <property type="project" value="GO_Central"/>
</dbReference>
<evidence type="ECO:0000256" key="11">
    <source>
        <dbReference type="ARBA" id="ARBA00023136"/>
    </source>
</evidence>